<gene>
    <name evidence="1" type="ORF">SAMN05444920_10169</name>
</gene>
<dbReference type="OrthoDB" id="6532393at2"/>
<dbReference type="Gene3D" id="2.60.120.620">
    <property type="entry name" value="q2cbj1_9rhob like domain"/>
    <property type="match status" value="1"/>
</dbReference>
<proteinExistence type="predicted"/>
<evidence type="ECO:0000313" key="2">
    <source>
        <dbReference type="Proteomes" id="UP000236732"/>
    </source>
</evidence>
<keyword evidence="2" id="KW-1185">Reference proteome</keyword>
<dbReference type="Proteomes" id="UP000236732">
    <property type="component" value="Unassembled WGS sequence"/>
</dbReference>
<dbReference type="SUPFAM" id="SSF51197">
    <property type="entry name" value="Clavaminate synthase-like"/>
    <property type="match status" value="1"/>
</dbReference>
<organism evidence="1 2">
    <name type="scientific">Nonomuraea solani</name>
    <dbReference type="NCBI Taxonomy" id="1144553"/>
    <lineage>
        <taxon>Bacteria</taxon>
        <taxon>Bacillati</taxon>
        <taxon>Actinomycetota</taxon>
        <taxon>Actinomycetes</taxon>
        <taxon>Streptosporangiales</taxon>
        <taxon>Streptosporangiaceae</taxon>
        <taxon>Nonomuraea</taxon>
    </lineage>
</organism>
<dbReference type="AlphaFoldDB" id="A0A1H5SZA9"/>
<dbReference type="EMBL" id="FNVT01000001">
    <property type="protein sequence ID" value="SEF55923.1"/>
    <property type="molecule type" value="Genomic_DNA"/>
</dbReference>
<accession>A0A1H5SZA9</accession>
<name>A0A1H5SZA9_9ACTN</name>
<protein>
    <recommendedName>
        <fullName evidence="3">2OG-Fe(II) oxygenase superfamily protein</fullName>
    </recommendedName>
</protein>
<sequence length="260" mass="29196">MRTDDRMAQIVTLGGLDPEALTTLARDGVGALRVPGFFDEKFCEQLLAVGHEFLERYDRDQYPVVACKIGPALNEYMVKDGISPQYWSEADRVVHLWSTELRHLAVHDECHRLLTESWSGPVRAARVSGRPLFWGIVREISEGTLIHWDDVTQELQGLSIDPRPWAQLALNVFLSVPEQGGEAVVWLQRWAVGDESHRISFGYRPDVIRPSSPICTIVPHVGDAILFNARNYHTVNPGHSGRRVAFSAFVGLGDEMALWS</sequence>
<evidence type="ECO:0008006" key="3">
    <source>
        <dbReference type="Google" id="ProtNLM"/>
    </source>
</evidence>
<dbReference type="RefSeq" id="WP_146103477.1">
    <property type="nucleotide sequence ID" value="NZ_FNVT01000001.1"/>
</dbReference>
<evidence type="ECO:0000313" key="1">
    <source>
        <dbReference type="EMBL" id="SEF55923.1"/>
    </source>
</evidence>
<reference evidence="1 2" key="1">
    <citation type="submission" date="2016-10" db="EMBL/GenBank/DDBJ databases">
        <authorList>
            <person name="de Groot N.N."/>
        </authorList>
    </citation>
    <scope>NUCLEOTIDE SEQUENCE [LARGE SCALE GENOMIC DNA]</scope>
    <source>
        <strain evidence="1 2">CGMCC 4.7037</strain>
    </source>
</reference>